<evidence type="ECO:0000256" key="2">
    <source>
        <dbReference type="SAM" id="MobiDB-lite"/>
    </source>
</evidence>
<name>A0ABC8UIJ3_9AQUA</name>
<feature type="domain" description="Protein root UVB sensitive/RUS" evidence="3">
    <location>
        <begin position="110"/>
        <end position="161"/>
    </location>
</feature>
<dbReference type="Proteomes" id="UP001642360">
    <property type="component" value="Unassembled WGS sequence"/>
</dbReference>
<reference evidence="4 5" key="1">
    <citation type="submission" date="2024-02" db="EMBL/GenBank/DDBJ databases">
        <authorList>
            <person name="Vignale AGUSTIN F."/>
            <person name="Sosa J E."/>
            <person name="Modenutti C."/>
        </authorList>
    </citation>
    <scope>NUCLEOTIDE SEQUENCE [LARGE SCALE GENOMIC DNA]</scope>
</reference>
<dbReference type="PANTHER" id="PTHR12770:SF27">
    <property type="entry name" value="PROTEIN ROOT UVB SENSITIVE 5"/>
    <property type="match status" value="1"/>
</dbReference>
<keyword evidence="5" id="KW-1185">Reference proteome</keyword>
<feature type="region of interest" description="Disordered" evidence="2">
    <location>
        <begin position="36"/>
        <end position="62"/>
    </location>
</feature>
<evidence type="ECO:0000259" key="3">
    <source>
        <dbReference type="Pfam" id="PF04884"/>
    </source>
</evidence>
<proteinExistence type="inferred from homology"/>
<gene>
    <name evidence="4" type="ORF">ILEXP_LOCUS50895</name>
</gene>
<accession>A0ABC8UIJ3</accession>
<evidence type="ECO:0000313" key="4">
    <source>
        <dbReference type="EMBL" id="CAK9180868.1"/>
    </source>
</evidence>
<dbReference type="PANTHER" id="PTHR12770">
    <property type="entry name" value="RUS1 FAMILY PROTEIN C16ORF58"/>
    <property type="match status" value="1"/>
</dbReference>
<dbReference type="EMBL" id="CAUOFW020007847">
    <property type="protein sequence ID" value="CAK9180868.1"/>
    <property type="molecule type" value="Genomic_DNA"/>
</dbReference>
<comment type="caution">
    <text evidence="4">The sequence shown here is derived from an EMBL/GenBank/DDBJ whole genome shotgun (WGS) entry which is preliminary data.</text>
</comment>
<evidence type="ECO:0000313" key="5">
    <source>
        <dbReference type="Proteomes" id="UP001642360"/>
    </source>
</evidence>
<dbReference type="AlphaFoldDB" id="A0ABC8UIJ3"/>
<dbReference type="InterPro" id="IPR006968">
    <property type="entry name" value="RUS_fam"/>
</dbReference>
<protein>
    <recommendedName>
        <fullName evidence="3">Protein root UVB sensitive/RUS domain-containing protein</fullName>
    </recommendedName>
</protein>
<sequence length="168" mass="19091">MSYTLQLSVPNLGFESSRKVRRQRFKRIQILCTSSDSARHSNSDGREAEEDSEHRREEGQPREILVERYGNGTSKRYVLDEDLLLRTFLEKRDSKDNGFQGSHISPLELSWLPDAIKDFVLPAGYPGSVSDDYLEYMLLQFPTNVTGWICHALVTSSLLKACQSNSGC</sequence>
<dbReference type="InterPro" id="IPR054549">
    <property type="entry name" value="UVB_sens_RUS_dom"/>
</dbReference>
<organism evidence="4 5">
    <name type="scientific">Ilex paraguariensis</name>
    <name type="common">yerba mate</name>
    <dbReference type="NCBI Taxonomy" id="185542"/>
    <lineage>
        <taxon>Eukaryota</taxon>
        <taxon>Viridiplantae</taxon>
        <taxon>Streptophyta</taxon>
        <taxon>Embryophyta</taxon>
        <taxon>Tracheophyta</taxon>
        <taxon>Spermatophyta</taxon>
        <taxon>Magnoliopsida</taxon>
        <taxon>eudicotyledons</taxon>
        <taxon>Gunneridae</taxon>
        <taxon>Pentapetalae</taxon>
        <taxon>asterids</taxon>
        <taxon>campanulids</taxon>
        <taxon>Aquifoliales</taxon>
        <taxon>Aquifoliaceae</taxon>
        <taxon>Ilex</taxon>
    </lineage>
</organism>
<feature type="compositionally biased region" description="Basic and acidic residues" evidence="2">
    <location>
        <begin position="37"/>
        <end position="62"/>
    </location>
</feature>
<evidence type="ECO:0000256" key="1">
    <source>
        <dbReference type="ARBA" id="ARBA00007558"/>
    </source>
</evidence>
<dbReference type="Pfam" id="PF04884">
    <property type="entry name" value="UVB_sens_prot"/>
    <property type="match status" value="1"/>
</dbReference>
<comment type="similarity">
    <text evidence="1">Belongs to the RUS1 family.</text>
</comment>